<gene>
    <name evidence="4" type="ORF">CINC_LOCUS4085</name>
</gene>
<keyword evidence="5" id="KW-1185">Reference proteome</keyword>
<dbReference type="PANTHER" id="PTHR21113">
    <property type="entry name" value="AGAP001705-PA"/>
    <property type="match status" value="1"/>
</dbReference>
<dbReference type="InterPro" id="IPR004302">
    <property type="entry name" value="Cellulose/chitin-bd_N"/>
</dbReference>
<evidence type="ECO:0000259" key="3">
    <source>
        <dbReference type="Pfam" id="PF03067"/>
    </source>
</evidence>
<protein>
    <recommendedName>
        <fullName evidence="3">Chitin-binding type-4 domain-containing protein</fullName>
    </recommendedName>
</protein>
<dbReference type="EMBL" id="LR824020">
    <property type="protein sequence ID" value="CAH0588821.1"/>
    <property type="molecule type" value="Genomic_DNA"/>
</dbReference>
<name>A0A9P0BSH8_CHRIL</name>
<sequence length="288" mass="32707">MWSAVLTLSCALAYVSGHGRVVEPPNRASIWRYGYDSPANYDDDGLNCGGFYTQWSINDGKCGVCGDSYDIPSPRPHELGGKYGKGYIVGTYAPGEVITTNVYISAYHMGFWEFRICTDPYDNTQECFDQHLVELEDGGTKYYPMDGSAYYEVKYRLPSDLVCDHCVLQWKYTAGNNWGFCDNGTQGLGCGHQENFFTCSDIAILGDSSYYPEPTPPEPEEDTTIGAEVPIVELNGELLKILMLANEIQGFRSPYNKPRKKYTNRHKRKKPTKKTKRRKKYNKNLHRR</sequence>
<feature type="domain" description="Chitin-binding type-4" evidence="3">
    <location>
        <begin position="18"/>
        <end position="202"/>
    </location>
</feature>
<organism evidence="4 5">
    <name type="scientific">Chrysodeixis includens</name>
    <name type="common">Soybean looper</name>
    <name type="synonym">Pseudoplusia includens</name>
    <dbReference type="NCBI Taxonomy" id="689277"/>
    <lineage>
        <taxon>Eukaryota</taxon>
        <taxon>Metazoa</taxon>
        <taxon>Ecdysozoa</taxon>
        <taxon>Arthropoda</taxon>
        <taxon>Hexapoda</taxon>
        <taxon>Insecta</taxon>
        <taxon>Pterygota</taxon>
        <taxon>Neoptera</taxon>
        <taxon>Endopterygota</taxon>
        <taxon>Lepidoptera</taxon>
        <taxon>Glossata</taxon>
        <taxon>Ditrysia</taxon>
        <taxon>Noctuoidea</taxon>
        <taxon>Noctuidae</taxon>
        <taxon>Plusiinae</taxon>
        <taxon>Chrysodeixis</taxon>
    </lineage>
</organism>
<evidence type="ECO:0000313" key="5">
    <source>
        <dbReference type="Proteomes" id="UP001154114"/>
    </source>
</evidence>
<feature type="signal peptide" evidence="2">
    <location>
        <begin position="1"/>
        <end position="17"/>
    </location>
</feature>
<dbReference type="AlphaFoldDB" id="A0A9P0BSH8"/>
<proteinExistence type="predicted"/>
<feature type="compositionally biased region" description="Basic residues" evidence="1">
    <location>
        <begin position="257"/>
        <end position="288"/>
    </location>
</feature>
<dbReference type="PANTHER" id="PTHR21113:SF4">
    <property type="entry name" value="CHITIN-BINDING TYPE-4 DOMAIN-CONTAINING PROTEIN"/>
    <property type="match status" value="1"/>
</dbReference>
<reference evidence="4" key="1">
    <citation type="submission" date="2021-12" db="EMBL/GenBank/DDBJ databases">
        <authorList>
            <person name="King R."/>
        </authorList>
    </citation>
    <scope>NUCLEOTIDE SEQUENCE</scope>
</reference>
<evidence type="ECO:0000313" key="4">
    <source>
        <dbReference type="EMBL" id="CAH0588821.1"/>
    </source>
</evidence>
<feature type="chain" id="PRO_5040464728" description="Chitin-binding type-4 domain-containing protein" evidence="2">
    <location>
        <begin position="18"/>
        <end position="288"/>
    </location>
</feature>
<dbReference type="Proteomes" id="UP001154114">
    <property type="component" value="Chromosome 17"/>
</dbReference>
<accession>A0A9P0BSH8</accession>
<dbReference type="OrthoDB" id="64893at2759"/>
<keyword evidence="2" id="KW-0732">Signal</keyword>
<evidence type="ECO:0000256" key="1">
    <source>
        <dbReference type="SAM" id="MobiDB-lite"/>
    </source>
</evidence>
<evidence type="ECO:0000256" key="2">
    <source>
        <dbReference type="SAM" id="SignalP"/>
    </source>
</evidence>
<feature type="region of interest" description="Disordered" evidence="1">
    <location>
        <begin position="254"/>
        <end position="288"/>
    </location>
</feature>
<dbReference type="Pfam" id="PF03067">
    <property type="entry name" value="LPMO_10"/>
    <property type="match status" value="1"/>
</dbReference>